<feature type="compositionally biased region" description="Polar residues" evidence="1">
    <location>
        <begin position="470"/>
        <end position="481"/>
    </location>
</feature>
<sequence length="1571" mass="175776">MASLNIYPDELELPTLPDDDTKRDQDLWLMDEDLSDYSDRRNRGLYPYSSGVNNLSDGDDDPYVSKVGNKNDHDINRDRYPYPSDDEFSRGKGSLAPFQTSVKPKGRYKRPQKQLPEQSSQKGQKQLVNSKAHTESQVMEGEPIVELNTPGSLNYKLADASGSSYFPDFQDYEPESIGMPISNRRGRSNTSNFLNDASLKKRFASALFQFDPIGFWDLRDVAMKDLSAIRFLDAEYLARIERAKKPKALPTHWFSIINDDSTYSTNNINAATYRQSVHTLIQAGAPEFNALNEPKDVNATFIRAIKRCEDPGFRNRLVKRLEGLRLSSTEPTGPQPSEKPTVGGKANSPVGPSKELPPSDIIVEDRASFPKEPTVGNVRPKSLEEPVGPQVETLAKKPGNLEDYISAASNDGPSSGFKNSNTPNARDTNELEDSGASEEIDIKIKGLYILTQLLVLRKTEWGTQDKSHTSDLNVNSDIQRQSGKRKGSSDEDNEGDRNRRHPLKRIRRCDLRSLNGHYACPFAKGDPTAFLPCLLIGRKNLAGVKEHLKRNHCNKILPVEVRVAKSWDEVFDWCSPLWGDRPRPSPYLDIGTPWELISTVTDVGGMASFAVSLPKVKSTFLAEYLNIEDRSSEQNLRAESSSFFEIAATEGPKSPQVSDNEQGADEISETMVPTNALPTVLDHSRHSETTEHSPNLSLSVVDENLRTQNPIGAMFANLAAPQISWPPSAELEPQFNALPSYFYNEYGIDVNAQPMSLYSSLLDTFNLVSESPQVSFQANPDLPNAFRTPNTTPRSSSNNSSNSLNQSPPGIEENAGGSTETSLRSESVESDSKTGEKKYLLIVSRQPELPQSKEGQGYKCFNFESFGEFRQDFENWMRKVFTDPPFSWDGMELLNDLRKARMSSVEGVVQDLHASFIHYRTTEAALYLSVTAETSIFRWKIPERQRVHSHKPSLRTDRRVYATEIRGSDERADINGLASDDRSLPSATSDQAGTSLRSRCSKLTTLHPTSLIDIEEEEKQDIIMSNSETKMDGSPGSPSLGSGASDCKLLSLPSEIIYQILLQLPEISLYAISLTCRSLQTHSFTDSLWQNLLTPPDFSSPHPYLTYRALHHALSPHLYLRRKVFIGDRQFFGSILISKYMPMSGALEAFSLTVTPHDDSDPVPWSYDGEVEVHSFEPEINIRDEPELKISPNSKASEDGEIPVSRRGILATYFRAEAILENDAYAQMAVWPPRIIPSATRVRNQSSNGFRSGGAAKQRGPFMRLPSNISINGTSVSIGGFNDMVGAAVDRSAFIQAPSGSKDAQSGAMKWKVDEARRKSGYLSDKAFRLRRWAVLGDVTGDIEGRFRMGERVETFAELDEELWTPTKEYPYRGIWVGNYSPHPSEFVLFHQPATSGPQKRLEVIKLTGDPNVPRGEYTWIIDDLSQPVRIASEDETEWPGARVYSARAHIAEHEFRNDSFVDAQVILPCPERDWQGAMKARKKSQAGQSSNATEEKEEEERGDDVGEGWGVGSEERGSADGSQQRRTSARRKQKTYMDEPWVPQRVAVYWHALEESIMPFVRVDMDKILR</sequence>
<comment type="caution">
    <text evidence="3">The sequence shown here is derived from an EMBL/GenBank/DDBJ whole genome shotgun (WGS) entry which is preliminary data.</text>
</comment>
<name>S8C321_DACHA</name>
<dbReference type="OrthoDB" id="722566at2759"/>
<dbReference type="EMBL" id="AQGS01000129">
    <property type="protein sequence ID" value="EPS42057.1"/>
    <property type="molecule type" value="Genomic_DNA"/>
</dbReference>
<feature type="region of interest" description="Disordered" evidence="1">
    <location>
        <begin position="403"/>
        <end position="435"/>
    </location>
</feature>
<dbReference type="Proteomes" id="UP000015100">
    <property type="component" value="Unassembled WGS sequence"/>
</dbReference>
<feature type="compositionally biased region" description="Acidic residues" evidence="1">
    <location>
        <begin position="1496"/>
        <end position="1507"/>
    </location>
</feature>
<feature type="region of interest" description="Disordered" evidence="1">
    <location>
        <begin position="1"/>
        <end position="140"/>
    </location>
</feature>
<organism evidence="3 4">
    <name type="scientific">Dactylellina haptotyla (strain CBS 200.50)</name>
    <name type="common">Nematode-trapping fungus</name>
    <name type="synonym">Monacrosporium haptotylum</name>
    <dbReference type="NCBI Taxonomy" id="1284197"/>
    <lineage>
        <taxon>Eukaryota</taxon>
        <taxon>Fungi</taxon>
        <taxon>Dikarya</taxon>
        <taxon>Ascomycota</taxon>
        <taxon>Pezizomycotina</taxon>
        <taxon>Orbiliomycetes</taxon>
        <taxon>Orbiliales</taxon>
        <taxon>Orbiliaceae</taxon>
        <taxon>Dactylellina</taxon>
    </lineage>
</organism>
<reference evidence="3 4" key="1">
    <citation type="journal article" date="2013" name="PLoS Genet.">
        <title>Genomic mechanisms accounting for the adaptation to parasitism in nematode-trapping fungi.</title>
        <authorList>
            <person name="Meerupati T."/>
            <person name="Andersson K.M."/>
            <person name="Friman E."/>
            <person name="Kumar D."/>
            <person name="Tunlid A."/>
            <person name="Ahren D."/>
        </authorList>
    </citation>
    <scope>NUCLEOTIDE SEQUENCE [LARGE SCALE GENOMIC DNA]</scope>
    <source>
        <strain evidence="3 4">CBS 200.50</strain>
    </source>
</reference>
<dbReference type="UniPathway" id="UPA00143"/>
<feature type="compositionally biased region" description="Polar residues" evidence="1">
    <location>
        <begin position="407"/>
        <end position="426"/>
    </location>
</feature>
<evidence type="ECO:0000313" key="3">
    <source>
        <dbReference type="EMBL" id="EPS42057.1"/>
    </source>
</evidence>
<dbReference type="Pfam" id="PF12014">
    <property type="entry name" value="Cyclin_D1_bind"/>
    <property type="match status" value="1"/>
</dbReference>
<feature type="compositionally biased region" description="Polar residues" evidence="1">
    <location>
        <begin position="115"/>
        <end position="137"/>
    </location>
</feature>
<evidence type="ECO:0000259" key="2">
    <source>
        <dbReference type="PROSITE" id="PS50181"/>
    </source>
</evidence>
<feature type="compositionally biased region" description="Polar residues" evidence="1">
    <location>
        <begin position="816"/>
        <end position="825"/>
    </location>
</feature>
<dbReference type="eggNOG" id="ENOG502S1WE">
    <property type="taxonomic scope" value="Eukaryota"/>
</dbReference>
<dbReference type="SUPFAM" id="SSF81383">
    <property type="entry name" value="F-box domain"/>
    <property type="match status" value="1"/>
</dbReference>
<feature type="domain" description="F-box" evidence="2">
    <location>
        <begin position="1046"/>
        <end position="1092"/>
    </location>
</feature>
<accession>S8C321</accession>
<dbReference type="InterPro" id="IPR001810">
    <property type="entry name" value="F-box_dom"/>
</dbReference>
<dbReference type="InterPro" id="IPR036047">
    <property type="entry name" value="F-box-like_dom_sf"/>
</dbReference>
<keyword evidence="4" id="KW-1185">Reference proteome</keyword>
<dbReference type="STRING" id="1284197.S8C321"/>
<evidence type="ECO:0000313" key="4">
    <source>
        <dbReference type="Proteomes" id="UP000015100"/>
    </source>
</evidence>
<dbReference type="Pfam" id="PF12937">
    <property type="entry name" value="F-box-like"/>
    <property type="match status" value="1"/>
</dbReference>
<dbReference type="PROSITE" id="PS50181">
    <property type="entry name" value="FBOX"/>
    <property type="match status" value="1"/>
</dbReference>
<dbReference type="HOGENOM" id="CLU_245479_0_0_1"/>
<reference evidence="4" key="2">
    <citation type="submission" date="2013-04" db="EMBL/GenBank/DDBJ databases">
        <title>Genomic mechanisms accounting for the adaptation to parasitism in nematode-trapping fungi.</title>
        <authorList>
            <person name="Ahren D.G."/>
        </authorList>
    </citation>
    <scope>NUCLEOTIDE SEQUENCE [LARGE SCALE GENOMIC DNA]</scope>
    <source>
        <strain evidence="4">CBS 200.50</strain>
    </source>
</reference>
<feature type="region of interest" description="Disordered" evidence="1">
    <location>
        <begin position="464"/>
        <end position="501"/>
    </location>
</feature>
<feature type="region of interest" description="Disordered" evidence="1">
    <location>
        <begin position="972"/>
        <end position="996"/>
    </location>
</feature>
<evidence type="ECO:0000256" key="1">
    <source>
        <dbReference type="SAM" id="MobiDB-lite"/>
    </source>
</evidence>
<feature type="compositionally biased region" description="Polar residues" evidence="1">
    <location>
        <begin position="985"/>
        <end position="996"/>
    </location>
</feature>
<feature type="compositionally biased region" description="Basic and acidic residues" evidence="1">
    <location>
        <begin position="69"/>
        <end position="80"/>
    </location>
</feature>
<feature type="region of interest" description="Disordered" evidence="1">
    <location>
        <begin position="776"/>
        <end position="832"/>
    </location>
</feature>
<feature type="compositionally biased region" description="Low complexity" evidence="1">
    <location>
        <begin position="788"/>
        <end position="809"/>
    </location>
</feature>
<protein>
    <recommendedName>
        <fullName evidence="2">F-box domain-containing protein</fullName>
    </recommendedName>
</protein>
<dbReference type="GO" id="GO:0016567">
    <property type="term" value="P:protein ubiquitination"/>
    <property type="evidence" value="ECO:0007669"/>
    <property type="project" value="UniProtKB-UniPathway"/>
</dbReference>
<gene>
    <name evidence="3" type="ORF">H072_3855</name>
</gene>
<proteinExistence type="predicted"/>
<feature type="region of interest" description="Disordered" evidence="1">
    <location>
        <begin position="1478"/>
        <end position="1538"/>
    </location>
</feature>
<feature type="region of interest" description="Disordered" evidence="1">
    <location>
        <begin position="324"/>
        <end position="390"/>
    </location>
</feature>
<feature type="compositionally biased region" description="Basic and acidic residues" evidence="1">
    <location>
        <begin position="972"/>
        <end position="983"/>
    </location>
</feature>